<evidence type="ECO:0000313" key="5">
    <source>
        <dbReference type="Proteomes" id="UP001280581"/>
    </source>
</evidence>
<dbReference type="GO" id="GO:0016702">
    <property type="term" value="F:oxidoreductase activity, acting on single donors with incorporation of molecular oxygen, incorporation of two atoms of oxygen"/>
    <property type="evidence" value="ECO:0007669"/>
    <property type="project" value="InterPro"/>
</dbReference>
<feature type="domain" description="Intradiol ring-cleavage dioxygenases" evidence="3">
    <location>
        <begin position="137"/>
        <end position="230"/>
    </location>
</feature>
<evidence type="ECO:0000256" key="1">
    <source>
        <dbReference type="SAM" id="MobiDB-lite"/>
    </source>
</evidence>
<reference evidence="4 5" key="1">
    <citation type="submission" date="2021-02" db="EMBL/GenBank/DDBJ databases">
        <title>Genome assembly of Pseudopithomyces chartarum.</title>
        <authorList>
            <person name="Jauregui R."/>
            <person name="Singh J."/>
            <person name="Voisey C."/>
        </authorList>
    </citation>
    <scope>NUCLEOTIDE SEQUENCE [LARGE SCALE GENOMIC DNA]</scope>
    <source>
        <strain evidence="4 5">AGR01</strain>
    </source>
</reference>
<accession>A0AAN6M461</accession>
<feature type="compositionally biased region" description="Pro residues" evidence="1">
    <location>
        <begin position="355"/>
        <end position="365"/>
    </location>
</feature>
<dbReference type="PANTHER" id="PTHR34315">
    <property type="match status" value="1"/>
</dbReference>
<sequence>MKLSSAVLAAILLAQPGIAHPGQSQDELQNEIQQRAEYLSTHKRTLADCADKLKARGNDAILQARRSGKLENLRKKRSIDTSLINARSFEDVLNKDHHSNLTVTPETDDPSIIFTGNASCMLTPETTEGPYWVSGELVRENIVETQEGVPLTLDIQVVDVNNCEPIPQVYTEIWHCNSTGVYSGVVARGNGNQADASNLDNTALRGIQLTDDDGVVAFETLFPGHYTGRATHIHVLTHLDATLLPNNTVTGGNITHVGQFFFDQKLITLVEKEEVYASNTQTLTTNVQDGIFSQEAKNVDPVVEYVLLGDNVSEGLFGWIAFGVDTSASRNVTPAVYLTENGGVENPNAGAGGPGGPPPGFPTSPRPTTTTTV</sequence>
<dbReference type="SUPFAM" id="SSF49482">
    <property type="entry name" value="Aromatic compound dioxygenase"/>
    <property type="match status" value="1"/>
</dbReference>
<dbReference type="CDD" id="cd03457">
    <property type="entry name" value="intradiol_dioxygenase_like"/>
    <property type="match status" value="1"/>
</dbReference>
<dbReference type="PANTHER" id="PTHR34315:SF1">
    <property type="entry name" value="INTRADIOL RING-CLEAVAGE DIOXYGENASES DOMAIN-CONTAINING PROTEIN-RELATED"/>
    <property type="match status" value="1"/>
</dbReference>
<dbReference type="GO" id="GO:0008199">
    <property type="term" value="F:ferric iron binding"/>
    <property type="evidence" value="ECO:0007669"/>
    <property type="project" value="InterPro"/>
</dbReference>
<feature type="signal peptide" evidence="2">
    <location>
        <begin position="1"/>
        <end position="19"/>
    </location>
</feature>
<evidence type="ECO:0000313" key="4">
    <source>
        <dbReference type="EMBL" id="KAK3216019.1"/>
    </source>
</evidence>
<feature type="chain" id="PRO_5042853028" description="Intradiol ring-cleavage dioxygenases domain-containing protein" evidence="2">
    <location>
        <begin position="20"/>
        <end position="373"/>
    </location>
</feature>
<organism evidence="4 5">
    <name type="scientific">Pseudopithomyces chartarum</name>
    <dbReference type="NCBI Taxonomy" id="1892770"/>
    <lineage>
        <taxon>Eukaryota</taxon>
        <taxon>Fungi</taxon>
        <taxon>Dikarya</taxon>
        <taxon>Ascomycota</taxon>
        <taxon>Pezizomycotina</taxon>
        <taxon>Dothideomycetes</taxon>
        <taxon>Pleosporomycetidae</taxon>
        <taxon>Pleosporales</taxon>
        <taxon>Massarineae</taxon>
        <taxon>Didymosphaeriaceae</taxon>
        <taxon>Pseudopithomyces</taxon>
    </lineage>
</organism>
<evidence type="ECO:0000256" key="2">
    <source>
        <dbReference type="SAM" id="SignalP"/>
    </source>
</evidence>
<feature type="region of interest" description="Disordered" evidence="1">
    <location>
        <begin position="343"/>
        <end position="373"/>
    </location>
</feature>
<dbReference type="InterPro" id="IPR000627">
    <property type="entry name" value="Intradiol_dOase_C"/>
</dbReference>
<dbReference type="EMBL" id="WVTA01000002">
    <property type="protein sequence ID" value="KAK3216019.1"/>
    <property type="molecule type" value="Genomic_DNA"/>
</dbReference>
<protein>
    <recommendedName>
        <fullName evidence="3">Intradiol ring-cleavage dioxygenases domain-containing protein</fullName>
    </recommendedName>
</protein>
<dbReference type="Proteomes" id="UP001280581">
    <property type="component" value="Unassembled WGS sequence"/>
</dbReference>
<dbReference type="Pfam" id="PF00775">
    <property type="entry name" value="Dioxygenase_C"/>
    <property type="match status" value="1"/>
</dbReference>
<comment type="caution">
    <text evidence="4">The sequence shown here is derived from an EMBL/GenBank/DDBJ whole genome shotgun (WGS) entry which is preliminary data.</text>
</comment>
<evidence type="ECO:0000259" key="3">
    <source>
        <dbReference type="Pfam" id="PF00775"/>
    </source>
</evidence>
<dbReference type="Gene3D" id="2.60.130.10">
    <property type="entry name" value="Aromatic compound dioxygenase"/>
    <property type="match status" value="1"/>
</dbReference>
<proteinExistence type="predicted"/>
<name>A0AAN6M461_9PLEO</name>
<dbReference type="InterPro" id="IPR015889">
    <property type="entry name" value="Intradiol_dOase_core"/>
</dbReference>
<keyword evidence="5" id="KW-1185">Reference proteome</keyword>
<dbReference type="AlphaFoldDB" id="A0AAN6M461"/>
<keyword evidence="2" id="KW-0732">Signal</keyword>
<gene>
    <name evidence="4" type="ORF">GRF29_8g1891614</name>
</gene>